<dbReference type="GO" id="GO:0007019">
    <property type="term" value="P:microtubule depolymerization"/>
    <property type="evidence" value="ECO:0007669"/>
    <property type="project" value="TreeGrafter"/>
</dbReference>
<name>A0A7I8VAE8_9ANNE</name>
<dbReference type="AlphaFoldDB" id="A0A7I8VAE8"/>
<dbReference type="GO" id="GO:0043005">
    <property type="term" value="C:neuron projection"/>
    <property type="evidence" value="ECO:0007669"/>
    <property type="project" value="TreeGrafter"/>
</dbReference>
<organism evidence="1 2">
    <name type="scientific">Dimorphilus gyrociliatus</name>
    <dbReference type="NCBI Taxonomy" id="2664684"/>
    <lineage>
        <taxon>Eukaryota</taxon>
        <taxon>Metazoa</taxon>
        <taxon>Spiralia</taxon>
        <taxon>Lophotrochozoa</taxon>
        <taxon>Annelida</taxon>
        <taxon>Polychaeta</taxon>
        <taxon>Polychaeta incertae sedis</taxon>
        <taxon>Dinophilidae</taxon>
        <taxon>Dimorphilus</taxon>
    </lineage>
</organism>
<proteinExistence type="predicted"/>
<dbReference type="SUPFAM" id="SSF101494">
    <property type="entry name" value="Stathmin"/>
    <property type="match status" value="1"/>
</dbReference>
<comment type="caution">
    <text evidence="1">The sequence shown here is derived from an EMBL/GenBank/DDBJ whole genome shotgun (WGS) entry which is preliminary data.</text>
</comment>
<dbReference type="PROSITE" id="PS51663">
    <property type="entry name" value="STATHMIN_3"/>
    <property type="match status" value="1"/>
</dbReference>
<gene>
    <name evidence="1" type="ORF">DGYR_LOCUS1451</name>
</gene>
<dbReference type="GO" id="GO:0031110">
    <property type="term" value="P:regulation of microtubule polymerization or depolymerization"/>
    <property type="evidence" value="ECO:0007669"/>
    <property type="project" value="InterPro"/>
</dbReference>
<dbReference type="Pfam" id="PF00836">
    <property type="entry name" value="Stathmin"/>
    <property type="match status" value="1"/>
</dbReference>
<keyword evidence="2" id="KW-1185">Reference proteome</keyword>
<reference evidence="1 2" key="1">
    <citation type="submission" date="2020-08" db="EMBL/GenBank/DDBJ databases">
        <authorList>
            <person name="Hejnol A."/>
        </authorList>
    </citation>
    <scope>NUCLEOTIDE SEQUENCE [LARGE SCALE GENOMIC DNA]</scope>
</reference>
<dbReference type="InterPro" id="IPR036002">
    <property type="entry name" value="Stathmin_sf"/>
</dbReference>
<evidence type="ECO:0000313" key="1">
    <source>
        <dbReference type="EMBL" id="CAD5112274.1"/>
    </source>
</evidence>
<accession>A0A7I8VAE8</accession>
<dbReference type="GO" id="GO:0031175">
    <property type="term" value="P:neuron projection development"/>
    <property type="evidence" value="ECO:0007669"/>
    <property type="project" value="TreeGrafter"/>
</dbReference>
<dbReference type="GO" id="GO:0015631">
    <property type="term" value="F:tubulin binding"/>
    <property type="evidence" value="ECO:0007669"/>
    <property type="project" value="TreeGrafter"/>
</dbReference>
<dbReference type="InterPro" id="IPR000956">
    <property type="entry name" value="Stathmin_fam"/>
</dbReference>
<protein>
    <submittedName>
        <fullName evidence="1">DgyrCDS1503</fullName>
    </submittedName>
</protein>
<dbReference type="GO" id="GO:0005737">
    <property type="term" value="C:cytoplasm"/>
    <property type="evidence" value="ECO:0007669"/>
    <property type="project" value="TreeGrafter"/>
</dbReference>
<dbReference type="PANTHER" id="PTHR10104:SF1">
    <property type="entry name" value="STATHMIN, ISOFORM D"/>
    <property type="match status" value="1"/>
</dbReference>
<dbReference type="EMBL" id="CAJFCJ010000002">
    <property type="protein sequence ID" value="CAD5112274.1"/>
    <property type="molecule type" value="Genomic_DNA"/>
</dbReference>
<sequence>MSKPIVDVENGNIAFEVILRPKAAKPPADKSGITCRVKSMEDIDKKLQGAEERRKSVEAEKLMKLAKKNERVAEVREKAKR</sequence>
<dbReference type="OrthoDB" id="5986631at2759"/>
<evidence type="ECO:0000313" key="2">
    <source>
        <dbReference type="Proteomes" id="UP000549394"/>
    </source>
</evidence>
<dbReference type="Proteomes" id="UP000549394">
    <property type="component" value="Unassembled WGS sequence"/>
</dbReference>
<dbReference type="PANTHER" id="PTHR10104">
    <property type="entry name" value="STATHMIN"/>
    <property type="match status" value="1"/>
</dbReference>
<dbReference type="Gene3D" id="6.10.280.30">
    <property type="match status" value="1"/>
</dbReference>